<evidence type="ECO:0000313" key="1">
    <source>
        <dbReference type="EMBL" id="KAF4624997.1"/>
    </source>
</evidence>
<protein>
    <submittedName>
        <fullName evidence="1">Uncharacterized protein</fullName>
    </submittedName>
</protein>
<dbReference type="Proteomes" id="UP000566819">
    <property type="component" value="Unassembled WGS sequence"/>
</dbReference>
<sequence length="74" mass="8150">MLLDPEIDTETDPSSAMRYTYGVTTDLRKAQSRSSEGCRSCTILEQALTVLKADWRGTGDGQCFAFDEAPISNK</sequence>
<dbReference type="AlphaFoldDB" id="A0A8H4RB82"/>
<evidence type="ECO:0000313" key="2">
    <source>
        <dbReference type="Proteomes" id="UP000566819"/>
    </source>
</evidence>
<name>A0A8H4RB82_9HELO</name>
<comment type="caution">
    <text evidence="1">The sequence shown here is derived from an EMBL/GenBank/DDBJ whole genome shotgun (WGS) entry which is preliminary data.</text>
</comment>
<proteinExistence type="predicted"/>
<gene>
    <name evidence="1" type="ORF">G7Y89_g13172</name>
</gene>
<keyword evidence="2" id="KW-1185">Reference proteome</keyword>
<accession>A0A8H4RB82</accession>
<organism evidence="1 2">
    <name type="scientific">Cudoniella acicularis</name>
    <dbReference type="NCBI Taxonomy" id="354080"/>
    <lineage>
        <taxon>Eukaryota</taxon>
        <taxon>Fungi</taxon>
        <taxon>Dikarya</taxon>
        <taxon>Ascomycota</taxon>
        <taxon>Pezizomycotina</taxon>
        <taxon>Leotiomycetes</taxon>
        <taxon>Helotiales</taxon>
        <taxon>Tricladiaceae</taxon>
        <taxon>Cudoniella</taxon>
    </lineage>
</organism>
<reference evidence="1 2" key="1">
    <citation type="submission" date="2020-03" db="EMBL/GenBank/DDBJ databases">
        <title>Draft Genome Sequence of Cudoniella acicularis.</title>
        <authorList>
            <person name="Buettner E."/>
            <person name="Kellner H."/>
        </authorList>
    </citation>
    <scope>NUCLEOTIDE SEQUENCE [LARGE SCALE GENOMIC DNA]</scope>
    <source>
        <strain evidence="1 2">DSM 108380</strain>
    </source>
</reference>
<dbReference type="EMBL" id="JAAMPI010001493">
    <property type="protein sequence ID" value="KAF4624997.1"/>
    <property type="molecule type" value="Genomic_DNA"/>
</dbReference>